<evidence type="ECO:0000313" key="3">
    <source>
        <dbReference type="Proteomes" id="UP000290289"/>
    </source>
</evidence>
<dbReference type="PANTHER" id="PTHR38221:SF1">
    <property type="entry name" value="OVULE PROTEIN"/>
    <property type="match status" value="1"/>
</dbReference>
<reference evidence="2 3" key="1">
    <citation type="submission" date="2018-10" db="EMBL/GenBank/DDBJ databases">
        <title>A high-quality apple genome assembly.</title>
        <authorList>
            <person name="Hu J."/>
        </authorList>
    </citation>
    <scope>NUCLEOTIDE SEQUENCE [LARGE SCALE GENOMIC DNA]</scope>
    <source>
        <strain evidence="3">cv. HFTH1</strain>
        <tissue evidence="2">Young leaf</tissue>
    </source>
</reference>
<evidence type="ECO:0000313" key="2">
    <source>
        <dbReference type="EMBL" id="RXH97162.1"/>
    </source>
</evidence>
<feature type="compositionally biased region" description="Acidic residues" evidence="1">
    <location>
        <begin position="207"/>
        <end position="227"/>
    </location>
</feature>
<dbReference type="PANTHER" id="PTHR38221">
    <property type="entry name" value="BNAA04G14260D PROTEIN"/>
    <property type="match status" value="1"/>
</dbReference>
<dbReference type="AlphaFoldDB" id="A0A498JUF1"/>
<gene>
    <name evidence="2" type="ORF">DVH24_035830</name>
</gene>
<protein>
    <submittedName>
        <fullName evidence="2">Uncharacterized protein</fullName>
    </submittedName>
</protein>
<dbReference type="EMBL" id="RDQH01000332">
    <property type="protein sequence ID" value="RXH97162.1"/>
    <property type="molecule type" value="Genomic_DNA"/>
</dbReference>
<proteinExistence type="predicted"/>
<feature type="compositionally biased region" description="Basic and acidic residues" evidence="1">
    <location>
        <begin position="183"/>
        <end position="206"/>
    </location>
</feature>
<keyword evidence="3" id="KW-1185">Reference proteome</keyword>
<feature type="compositionally biased region" description="Polar residues" evidence="1">
    <location>
        <begin position="46"/>
        <end position="59"/>
    </location>
</feature>
<feature type="region of interest" description="Disordered" evidence="1">
    <location>
        <begin position="168"/>
        <end position="233"/>
    </location>
</feature>
<accession>A0A498JUF1</accession>
<dbReference type="Proteomes" id="UP000290289">
    <property type="component" value="Chromosome 6"/>
</dbReference>
<sequence length="335" mass="36645">MYENDDSFRFPDDSSSDLNSADDVISTAIIMVSPPEISDDEDPICSGNTSNNRASQDVFQTPPEDSHPPASDGITPLAEVDRSDDDDDRPYEDAGDGRGVAVPSGDGFTDGPAGAAAVDLGRDTDLGFSEAETMEVTGFIAELASERGQLESPLKKLRVSEHDLRKSEFQATVPHSHGCNSDKSLEIDGANEKSSEKELEVRKLDSSEDESESSVEESESDSEEEESIKDIMKRIPNVTIEELRRMEKLWMRRKLPPSISGQAGSSAMDGKEGKKEVSILDVLKLLKNKYNGDDNGNNEIGKCSFLEISRRRGMTFPQPAWWPKGGFGFEEGSQP</sequence>
<comment type="caution">
    <text evidence="2">The sequence shown here is derived from an EMBL/GenBank/DDBJ whole genome shotgun (WGS) entry which is preliminary data.</text>
</comment>
<organism evidence="2 3">
    <name type="scientific">Malus domestica</name>
    <name type="common">Apple</name>
    <name type="synonym">Pyrus malus</name>
    <dbReference type="NCBI Taxonomy" id="3750"/>
    <lineage>
        <taxon>Eukaryota</taxon>
        <taxon>Viridiplantae</taxon>
        <taxon>Streptophyta</taxon>
        <taxon>Embryophyta</taxon>
        <taxon>Tracheophyta</taxon>
        <taxon>Spermatophyta</taxon>
        <taxon>Magnoliopsida</taxon>
        <taxon>eudicotyledons</taxon>
        <taxon>Gunneridae</taxon>
        <taxon>Pentapetalae</taxon>
        <taxon>rosids</taxon>
        <taxon>fabids</taxon>
        <taxon>Rosales</taxon>
        <taxon>Rosaceae</taxon>
        <taxon>Amygdaloideae</taxon>
        <taxon>Maleae</taxon>
        <taxon>Malus</taxon>
    </lineage>
</organism>
<name>A0A498JUF1_MALDO</name>
<feature type="compositionally biased region" description="Basic and acidic residues" evidence="1">
    <location>
        <begin position="1"/>
        <end position="12"/>
    </location>
</feature>
<evidence type="ECO:0000256" key="1">
    <source>
        <dbReference type="SAM" id="MobiDB-lite"/>
    </source>
</evidence>
<feature type="region of interest" description="Disordered" evidence="1">
    <location>
        <begin position="1"/>
        <end position="116"/>
    </location>
</feature>